<dbReference type="InterPro" id="IPR038212">
    <property type="entry name" value="TF_EnY2_sf"/>
</dbReference>
<dbReference type="OrthoDB" id="6221744at2759"/>
<dbReference type="GO" id="GO:0070390">
    <property type="term" value="C:transcription export complex 2"/>
    <property type="evidence" value="ECO:0007669"/>
    <property type="project" value="UniProtKB-UniRule"/>
</dbReference>
<sequence>MSVSQDESAKLRAYINEKLTRTGERERLKDLLKTRLFECGWRDELKAYCKEVIQKKGLENVTVDDLVTEITPVGRKMVPDAVKQELIDAIRAFLPDEEEEEEEK</sequence>
<evidence type="ECO:0000256" key="5">
    <source>
        <dbReference type="ARBA" id="ARBA00022927"/>
    </source>
</evidence>
<keyword evidence="3 11" id="KW-0509">mRNA transport</keyword>
<keyword evidence="10 11" id="KW-0539">Nucleus</keyword>
<dbReference type="GO" id="GO:0005654">
    <property type="term" value="C:nucleoplasm"/>
    <property type="evidence" value="ECO:0007669"/>
    <property type="project" value="UniProtKB-SubCell"/>
</dbReference>
<dbReference type="GO" id="GO:0005643">
    <property type="term" value="C:nuclear pore"/>
    <property type="evidence" value="ECO:0007669"/>
    <property type="project" value="UniProtKB-UniRule"/>
</dbReference>
<dbReference type="HAMAP" id="MF_03046">
    <property type="entry name" value="ENY2_Sus1"/>
    <property type="match status" value="1"/>
</dbReference>
<dbReference type="GO" id="GO:0006368">
    <property type="term" value="P:transcription elongation by RNA polymerase II"/>
    <property type="evidence" value="ECO:0007669"/>
    <property type="project" value="UniProtKB-UniRule"/>
</dbReference>
<dbReference type="GO" id="GO:0006406">
    <property type="term" value="P:mRNA export from nucleus"/>
    <property type="evidence" value="ECO:0007669"/>
    <property type="project" value="UniProtKB-UniRule"/>
</dbReference>
<keyword evidence="2 11" id="KW-0813">Transport</keyword>
<dbReference type="EMBL" id="JQ913040">
    <property type="protein sequence ID" value="AFX73003.1"/>
    <property type="molecule type" value="mRNA"/>
</dbReference>
<evidence type="ECO:0000256" key="1">
    <source>
        <dbReference type="ARBA" id="ARBA00004642"/>
    </source>
</evidence>
<accession>K7X0U2</accession>
<proteinExistence type="evidence at transcript level"/>
<dbReference type="InterPro" id="IPR018783">
    <property type="entry name" value="TF_ENY2"/>
</dbReference>
<evidence type="ECO:0000256" key="8">
    <source>
        <dbReference type="ARBA" id="ARBA00023159"/>
    </source>
</evidence>
<keyword evidence="8 11" id="KW-0010">Activator</keyword>
<dbReference type="GO" id="GO:0006325">
    <property type="term" value="P:chromatin organization"/>
    <property type="evidence" value="ECO:0007669"/>
    <property type="project" value="UniProtKB-KW"/>
</dbReference>
<dbReference type="FunFam" id="1.10.246.140:FF:000001">
    <property type="entry name" value="Transcription and mRNA export factor ENY2"/>
    <property type="match status" value="1"/>
</dbReference>
<dbReference type="Pfam" id="PF10163">
    <property type="entry name" value="EnY2"/>
    <property type="match status" value="1"/>
</dbReference>
<keyword evidence="5 11" id="KW-0653">Protein transport</keyword>
<comment type="subcellular location">
    <subcellularLocation>
        <location evidence="1 11">Nucleus</location>
        <location evidence="1 11">Nucleoplasm</location>
    </subcellularLocation>
</comment>
<organism evidence="12">
    <name type="scientific">Spirometra erinaceieuropaei</name>
    <name type="common">Tapeworm</name>
    <name type="synonym">Spirometra erinacei</name>
    <dbReference type="NCBI Taxonomy" id="99802"/>
    <lineage>
        <taxon>Eukaryota</taxon>
        <taxon>Metazoa</taxon>
        <taxon>Spiralia</taxon>
        <taxon>Lophotrochozoa</taxon>
        <taxon>Platyhelminthes</taxon>
        <taxon>Cestoda</taxon>
        <taxon>Eucestoda</taxon>
        <taxon>Diphyllobothriidea</taxon>
        <taxon>Diphyllobothriidae</taxon>
        <taxon>Spirometra</taxon>
    </lineage>
</organism>
<dbReference type="AlphaFoldDB" id="K7X0U2"/>
<evidence type="ECO:0000256" key="11">
    <source>
        <dbReference type="HAMAP-Rule" id="MF_03046"/>
    </source>
</evidence>
<protein>
    <recommendedName>
        <fullName evidence="11">Transcription and mRNA export factor ENY2</fullName>
    </recommendedName>
    <alternativeName>
        <fullName evidence="11">Enhancer of yellow 2 transcription factor homolog</fullName>
    </alternativeName>
</protein>
<dbReference type="GO" id="GO:0003713">
    <property type="term" value="F:transcription coactivator activity"/>
    <property type="evidence" value="ECO:0007669"/>
    <property type="project" value="UniProtKB-UniRule"/>
</dbReference>
<dbReference type="GO" id="GO:0000124">
    <property type="term" value="C:SAGA complex"/>
    <property type="evidence" value="ECO:0007669"/>
    <property type="project" value="UniProtKB-UniRule"/>
</dbReference>
<comment type="function">
    <text evidence="11">Involved in mRNA export coupled transcription activation by association with both the TREX-2 and the SAGA complexes. The transcription regulatory histone acetylation (HAT) complex SAGA is a multiprotein complex that activates transcription by remodeling chromatin and mediating histone acetylation and deubiquitination. Within the SAGA complex, participates to a subcomplex that specifically deubiquitinates histones. The SAGA complex is recruited to specific gene promoters by activators, where it is required for transcription. The TREX-2 complex functions in docking export-competent ribonucleoprotein particles (mRNPs) to the nuclear entrance of the nuclear pore complex (nuclear basket). TREX-2 participates in mRNA export and accurate chromatin positioning in the nucleus by tethering genes to the nuclear periphery.</text>
</comment>
<comment type="subunit">
    <text evidence="11">Component of the nuclear pore complex (NPC)-associated TREX-2 complex (transcription and export complex 2). Component of the SAGA transcription coactivator-HAT complex. Within the SAGA complex, participates to a subcomplex of SAGA called the DUB module (deubiquitination module).</text>
</comment>
<comment type="similarity">
    <text evidence="11">Belongs to the ENY2 family.</text>
</comment>
<evidence type="ECO:0000256" key="10">
    <source>
        <dbReference type="ARBA" id="ARBA00023242"/>
    </source>
</evidence>
<keyword evidence="4 11" id="KW-0156">Chromatin regulator</keyword>
<dbReference type="PANTHER" id="PTHR12514">
    <property type="entry name" value="ENHANCER OF YELLOW 2 TRANSCRIPTION FACTOR"/>
    <property type="match status" value="1"/>
</dbReference>
<evidence type="ECO:0000256" key="9">
    <source>
        <dbReference type="ARBA" id="ARBA00023163"/>
    </source>
</evidence>
<name>K7X0U2_SPIER</name>
<dbReference type="GO" id="GO:0015031">
    <property type="term" value="P:protein transport"/>
    <property type="evidence" value="ECO:0007669"/>
    <property type="project" value="UniProtKB-KW"/>
</dbReference>
<dbReference type="GO" id="GO:0071819">
    <property type="term" value="C:DUBm complex"/>
    <property type="evidence" value="ECO:0007669"/>
    <property type="project" value="UniProtKB-UniRule"/>
</dbReference>
<evidence type="ECO:0000256" key="4">
    <source>
        <dbReference type="ARBA" id="ARBA00022853"/>
    </source>
</evidence>
<keyword evidence="7 11" id="KW-0805">Transcription regulation</keyword>
<keyword evidence="9 11" id="KW-0804">Transcription</keyword>
<evidence type="ECO:0000256" key="6">
    <source>
        <dbReference type="ARBA" id="ARBA00023010"/>
    </source>
</evidence>
<evidence type="ECO:0000313" key="12">
    <source>
        <dbReference type="EMBL" id="AFX73003.1"/>
    </source>
</evidence>
<dbReference type="Gene3D" id="1.10.246.140">
    <property type="match status" value="1"/>
</dbReference>
<keyword evidence="6 11" id="KW-0811">Translocation</keyword>
<evidence type="ECO:0000256" key="2">
    <source>
        <dbReference type="ARBA" id="ARBA00022448"/>
    </source>
</evidence>
<evidence type="ECO:0000256" key="7">
    <source>
        <dbReference type="ARBA" id="ARBA00023015"/>
    </source>
</evidence>
<reference evidence="12" key="1">
    <citation type="submission" date="2012-04" db="EMBL/GenBank/DDBJ databases">
        <authorList>
            <person name="Lu G."/>
            <person name="Lu Y.J."/>
            <person name="Fan Z.G."/>
        </authorList>
    </citation>
    <scope>NUCLEOTIDE SEQUENCE</scope>
</reference>
<evidence type="ECO:0000256" key="3">
    <source>
        <dbReference type="ARBA" id="ARBA00022816"/>
    </source>
</evidence>